<protein>
    <submittedName>
        <fullName evidence="1">Uncharacterized protein</fullName>
    </submittedName>
</protein>
<sequence>MKIKPSGEYGFTPNDIKKLCKGKGIPIKVFFHAFGINTCALDKNGVTNYYLCDVERALYELGDKDGVFHLWD</sequence>
<organism evidence="1">
    <name type="scientific">marine sediment metagenome</name>
    <dbReference type="NCBI Taxonomy" id="412755"/>
    <lineage>
        <taxon>unclassified sequences</taxon>
        <taxon>metagenomes</taxon>
        <taxon>ecological metagenomes</taxon>
    </lineage>
</organism>
<accession>A0A0F8YJH6</accession>
<name>A0A0F8YJH6_9ZZZZ</name>
<gene>
    <name evidence="1" type="ORF">LCGC14_2812340</name>
</gene>
<comment type="caution">
    <text evidence="1">The sequence shown here is derived from an EMBL/GenBank/DDBJ whole genome shotgun (WGS) entry which is preliminary data.</text>
</comment>
<reference evidence="1" key="1">
    <citation type="journal article" date="2015" name="Nature">
        <title>Complex archaea that bridge the gap between prokaryotes and eukaryotes.</title>
        <authorList>
            <person name="Spang A."/>
            <person name="Saw J.H."/>
            <person name="Jorgensen S.L."/>
            <person name="Zaremba-Niedzwiedzka K."/>
            <person name="Martijn J."/>
            <person name="Lind A.E."/>
            <person name="van Eijk R."/>
            <person name="Schleper C."/>
            <person name="Guy L."/>
            <person name="Ettema T.J."/>
        </authorList>
    </citation>
    <scope>NUCLEOTIDE SEQUENCE</scope>
</reference>
<proteinExistence type="predicted"/>
<dbReference type="AlphaFoldDB" id="A0A0F8YJH6"/>
<dbReference type="EMBL" id="LAZR01053073">
    <property type="protein sequence ID" value="KKK81548.1"/>
    <property type="molecule type" value="Genomic_DNA"/>
</dbReference>
<evidence type="ECO:0000313" key="1">
    <source>
        <dbReference type="EMBL" id="KKK81548.1"/>
    </source>
</evidence>